<comment type="caution">
    <text evidence="2">The sequence shown here is derived from an EMBL/GenBank/DDBJ whole genome shotgun (WGS) entry which is preliminary data.</text>
</comment>
<accession>A0AA35QS43</accession>
<sequence length="221" mass="23240">MSTGGRPLRMSVTGPFGVVENMKNISGKGSVEWVGNDTFSAEVNSTNGTHGDVYGCMASNGVSNASHSFSLKVAGSPTLLLVVQTSATSVIVEWSQPSGGATVTGYVVHYSHGDSNTTKSNMTDSTASKSVPGSSTHALITNLTECYNYTFSVEATSEHLSRMSKIFIFKLGESDLSVNVTAEAVSSTVISVQWDHLRACGPVSHLSVKFSVKYTAVSVLL</sequence>
<dbReference type="SMART" id="SM00060">
    <property type="entry name" value="FN3"/>
    <property type="match status" value="1"/>
</dbReference>
<evidence type="ECO:0000313" key="2">
    <source>
        <dbReference type="EMBL" id="CAI7989839.1"/>
    </source>
</evidence>
<dbReference type="PROSITE" id="PS50853">
    <property type="entry name" value="FN3"/>
    <property type="match status" value="1"/>
</dbReference>
<dbReference type="Pfam" id="PF00041">
    <property type="entry name" value="fn3"/>
    <property type="match status" value="1"/>
</dbReference>
<dbReference type="CDD" id="cd00063">
    <property type="entry name" value="FN3"/>
    <property type="match status" value="1"/>
</dbReference>
<dbReference type="AlphaFoldDB" id="A0AA35QS43"/>
<protein>
    <recommendedName>
        <fullName evidence="1">Fibronectin type-III domain-containing protein</fullName>
    </recommendedName>
</protein>
<evidence type="ECO:0000313" key="3">
    <source>
        <dbReference type="Proteomes" id="UP001174909"/>
    </source>
</evidence>
<proteinExistence type="predicted"/>
<name>A0AA35QS43_GEOBA</name>
<gene>
    <name evidence="2" type="ORF">GBAR_LOCUS349</name>
</gene>
<evidence type="ECO:0000259" key="1">
    <source>
        <dbReference type="PROSITE" id="PS50853"/>
    </source>
</evidence>
<dbReference type="InterPro" id="IPR036116">
    <property type="entry name" value="FN3_sf"/>
</dbReference>
<dbReference type="EMBL" id="CASHTH010000040">
    <property type="protein sequence ID" value="CAI7989839.1"/>
    <property type="molecule type" value="Genomic_DNA"/>
</dbReference>
<reference evidence="2" key="1">
    <citation type="submission" date="2023-03" db="EMBL/GenBank/DDBJ databases">
        <authorList>
            <person name="Steffen K."/>
            <person name="Cardenas P."/>
        </authorList>
    </citation>
    <scope>NUCLEOTIDE SEQUENCE</scope>
</reference>
<organism evidence="2 3">
    <name type="scientific">Geodia barretti</name>
    <name type="common">Barrett's horny sponge</name>
    <dbReference type="NCBI Taxonomy" id="519541"/>
    <lineage>
        <taxon>Eukaryota</taxon>
        <taxon>Metazoa</taxon>
        <taxon>Porifera</taxon>
        <taxon>Demospongiae</taxon>
        <taxon>Heteroscleromorpha</taxon>
        <taxon>Tetractinellida</taxon>
        <taxon>Astrophorina</taxon>
        <taxon>Geodiidae</taxon>
        <taxon>Geodia</taxon>
    </lineage>
</organism>
<dbReference type="InterPro" id="IPR003961">
    <property type="entry name" value="FN3_dom"/>
</dbReference>
<dbReference type="Proteomes" id="UP001174909">
    <property type="component" value="Unassembled WGS sequence"/>
</dbReference>
<feature type="domain" description="Fibronectin type-III" evidence="1">
    <location>
        <begin position="76"/>
        <end position="174"/>
    </location>
</feature>
<dbReference type="SUPFAM" id="SSF49265">
    <property type="entry name" value="Fibronectin type III"/>
    <property type="match status" value="1"/>
</dbReference>
<dbReference type="Gene3D" id="2.60.40.10">
    <property type="entry name" value="Immunoglobulins"/>
    <property type="match status" value="1"/>
</dbReference>
<dbReference type="InterPro" id="IPR013783">
    <property type="entry name" value="Ig-like_fold"/>
</dbReference>
<keyword evidence="3" id="KW-1185">Reference proteome</keyword>